<gene>
    <name evidence="1" type="ORF">NAES01612_LOCUS1079</name>
</gene>
<proteinExistence type="predicted"/>
<accession>A0A7S4N5V7</accession>
<sequence>MMGSRPSLLQILRNPKKNLDDRLKQFQKMCAYFVTKNDEISFEKQFTKLLMTMKEREVKHFLRRVIFCLPTRNYIAFEENPYFKDRRFASKYVSSFDVKSIESDVLNHFIASVAHICYGKILRHFLYRPELLHDKTAPWTQPDMHIDLENSSKHNSTKIPNRYDDEAYLILCSTDGLWIDVMKDESGDTKKRVTEDVTKLMQEAFQEFCRIFDNFSPVLGESTAVSDFVKEPLKVNVKTLTVGKNLE</sequence>
<dbReference type="EMBL" id="HBKR01001713">
    <property type="protein sequence ID" value="CAE2267353.1"/>
    <property type="molecule type" value="Transcribed_RNA"/>
</dbReference>
<name>A0A7S4N5V7_9EUKA</name>
<reference evidence="1" key="1">
    <citation type="submission" date="2021-01" db="EMBL/GenBank/DDBJ databases">
        <authorList>
            <person name="Corre E."/>
            <person name="Pelletier E."/>
            <person name="Niang G."/>
            <person name="Scheremetjew M."/>
            <person name="Finn R."/>
            <person name="Kale V."/>
            <person name="Holt S."/>
            <person name="Cochrane G."/>
            <person name="Meng A."/>
            <person name="Brown T."/>
            <person name="Cohen L."/>
        </authorList>
    </citation>
    <scope>NUCLEOTIDE SEQUENCE</scope>
    <source>
        <strain evidence="1">SoJaBio B1-5/56/2</strain>
    </source>
</reference>
<evidence type="ECO:0000313" key="1">
    <source>
        <dbReference type="EMBL" id="CAE2267353.1"/>
    </source>
</evidence>
<organism evidence="1">
    <name type="scientific">Paramoeba aestuarina</name>
    <dbReference type="NCBI Taxonomy" id="180227"/>
    <lineage>
        <taxon>Eukaryota</taxon>
        <taxon>Amoebozoa</taxon>
        <taxon>Discosea</taxon>
        <taxon>Flabellinia</taxon>
        <taxon>Dactylopodida</taxon>
        <taxon>Paramoebidae</taxon>
        <taxon>Paramoeba</taxon>
    </lineage>
</organism>
<dbReference type="AlphaFoldDB" id="A0A7S4N5V7"/>
<protein>
    <submittedName>
        <fullName evidence="1">Uncharacterized protein</fullName>
    </submittedName>
</protein>